<gene>
    <name evidence="5" type="primary">rhaS_5</name>
    <name evidence="5" type="ORF">PDESU_03417</name>
</gene>
<keyword evidence="1" id="KW-0805">Transcription regulation</keyword>
<dbReference type="InterPro" id="IPR018060">
    <property type="entry name" value="HTH_AraC"/>
</dbReference>
<dbReference type="Gene3D" id="2.60.120.10">
    <property type="entry name" value="Jelly Rolls"/>
    <property type="match status" value="1"/>
</dbReference>
<dbReference type="InterPro" id="IPR009057">
    <property type="entry name" value="Homeodomain-like_sf"/>
</dbReference>
<evidence type="ECO:0000256" key="3">
    <source>
        <dbReference type="ARBA" id="ARBA00023163"/>
    </source>
</evidence>
<dbReference type="PROSITE" id="PS01124">
    <property type="entry name" value="HTH_ARAC_FAMILY_2"/>
    <property type="match status" value="1"/>
</dbReference>
<organism evidence="5 6">
    <name type="scientific">Pontiella desulfatans</name>
    <dbReference type="NCBI Taxonomy" id="2750659"/>
    <lineage>
        <taxon>Bacteria</taxon>
        <taxon>Pseudomonadati</taxon>
        <taxon>Kiritimatiellota</taxon>
        <taxon>Kiritimatiellia</taxon>
        <taxon>Kiritimatiellales</taxon>
        <taxon>Pontiellaceae</taxon>
        <taxon>Pontiella</taxon>
    </lineage>
</organism>
<protein>
    <submittedName>
        <fullName evidence="5">HTH-type transcriptional activator RhaS</fullName>
    </submittedName>
</protein>
<sequence length="303" mass="35107">MSLIRSSELFVEHAFPIAVERVAQRSLLKRELHRHEYFEILFVEQGTLVNCFRNEEISLYPGDMLIMKPYVLHALSDTTGQDRTAYCCSFLPRAVDSGIQSLESLQTSLSPNRYFFQSLFPLGEDAVGAIRIKVDGERKDQMDTLFRQLRDETHDASERAKARVRLLFLELLLLLAHESRKDDLHTETVHLQMGDSASRYQAGIRKTLNYIHDHFSEALRYSDLVAMSGASETYFSRLFKHETGMTYQNYVNCLRIEEACALLRETGDSALDICYAVGFNDYTHFRRRFKKYAGMTPIQFRKQ</sequence>
<dbReference type="RefSeq" id="WP_136080472.1">
    <property type="nucleotide sequence ID" value="NZ_CAAHFG010000002.1"/>
</dbReference>
<dbReference type="EMBL" id="CAAHFG010000002">
    <property type="protein sequence ID" value="VGO14847.1"/>
    <property type="molecule type" value="Genomic_DNA"/>
</dbReference>
<dbReference type="Pfam" id="PF12833">
    <property type="entry name" value="HTH_18"/>
    <property type="match status" value="1"/>
</dbReference>
<evidence type="ECO:0000313" key="5">
    <source>
        <dbReference type="EMBL" id="VGO14847.1"/>
    </source>
</evidence>
<dbReference type="GO" id="GO:0003700">
    <property type="term" value="F:DNA-binding transcription factor activity"/>
    <property type="evidence" value="ECO:0007669"/>
    <property type="project" value="InterPro"/>
</dbReference>
<dbReference type="AlphaFoldDB" id="A0A6C2U4V1"/>
<dbReference type="PANTHER" id="PTHR43280">
    <property type="entry name" value="ARAC-FAMILY TRANSCRIPTIONAL REGULATOR"/>
    <property type="match status" value="1"/>
</dbReference>
<dbReference type="Pfam" id="PF02311">
    <property type="entry name" value="AraC_binding"/>
    <property type="match status" value="1"/>
</dbReference>
<keyword evidence="3" id="KW-0804">Transcription</keyword>
<dbReference type="GO" id="GO:0043565">
    <property type="term" value="F:sequence-specific DNA binding"/>
    <property type="evidence" value="ECO:0007669"/>
    <property type="project" value="InterPro"/>
</dbReference>
<dbReference type="SMART" id="SM00342">
    <property type="entry name" value="HTH_ARAC"/>
    <property type="match status" value="1"/>
</dbReference>
<dbReference type="InterPro" id="IPR003313">
    <property type="entry name" value="AraC-bd"/>
</dbReference>
<dbReference type="InterPro" id="IPR014710">
    <property type="entry name" value="RmlC-like_jellyroll"/>
</dbReference>
<keyword evidence="2" id="KW-0238">DNA-binding</keyword>
<dbReference type="PANTHER" id="PTHR43280:SF28">
    <property type="entry name" value="HTH-TYPE TRANSCRIPTIONAL ACTIVATOR RHAS"/>
    <property type="match status" value="1"/>
</dbReference>
<reference evidence="5 6" key="1">
    <citation type="submission" date="2019-04" db="EMBL/GenBank/DDBJ databases">
        <authorList>
            <person name="Van Vliet M D."/>
        </authorList>
    </citation>
    <scope>NUCLEOTIDE SEQUENCE [LARGE SCALE GENOMIC DNA]</scope>
    <source>
        <strain evidence="5 6">F1</strain>
    </source>
</reference>
<proteinExistence type="predicted"/>
<dbReference type="SUPFAM" id="SSF46689">
    <property type="entry name" value="Homeodomain-like"/>
    <property type="match status" value="2"/>
</dbReference>
<feature type="domain" description="HTH araC/xylS-type" evidence="4">
    <location>
        <begin position="205"/>
        <end position="303"/>
    </location>
</feature>
<evidence type="ECO:0000313" key="6">
    <source>
        <dbReference type="Proteomes" id="UP000366872"/>
    </source>
</evidence>
<accession>A0A6C2U4V1</accession>
<evidence type="ECO:0000256" key="2">
    <source>
        <dbReference type="ARBA" id="ARBA00023125"/>
    </source>
</evidence>
<evidence type="ECO:0000259" key="4">
    <source>
        <dbReference type="PROSITE" id="PS01124"/>
    </source>
</evidence>
<dbReference type="InterPro" id="IPR037923">
    <property type="entry name" value="HTH-like"/>
</dbReference>
<name>A0A6C2U4V1_PONDE</name>
<keyword evidence="6" id="KW-1185">Reference proteome</keyword>
<dbReference type="Gene3D" id="1.10.10.60">
    <property type="entry name" value="Homeodomain-like"/>
    <property type="match status" value="2"/>
</dbReference>
<dbReference type="SUPFAM" id="SSF51215">
    <property type="entry name" value="Regulatory protein AraC"/>
    <property type="match status" value="1"/>
</dbReference>
<evidence type="ECO:0000256" key="1">
    <source>
        <dbReference type="ARBA" id="ARBA00023015"/>
    </source>
</evidence>
<dbReference type="Proteomes" id="UP000366872">
    <property type="component" value="Unassembled WGS sequence"/>
</dbReference>